<dbReference type="Pfam" id="PF20080">
    <property type="entry name" value="ALTTAQ_rpt"/>
    <property type="match status" value="4"/>
</dbReference>
<feature type="non-terminal residue" evidence="1">
    <location>
        <position position="1"/>
    </location>
</feature>
<proteinExistence type="predicted"/>
<comment type="caution">
    <text evidence="1">The sequence shown here is derived from an EMBL/GenBank/DDBJ whole genome shotgun (WGS) entry which is preliminary data.</text>
</comment>
<dbReference type="Proteomes" id="UP001596001">
    <property type="component" value="Unassembled WGS sequence"/>
</dbReference>
<reference evidence="2" key="1">
    <citation type="journal article" date="2019" name="Int. J. Syst. Evol. Microbiol.">
        <title>The Global Catalogue of Microorganisms (GCM) 10K type strain sequencing project: providing services to taxonomists for standard genome sequencing and annotation.</title>
        <authorList>
            <consortium name="The Broad Institute Genomics Platform"/>
            <consortium name="The Broad Institute Genome Sequencing Center for Infectious Disease"/>
            <person name="Wu L."/>
            <person name="Ma J."/>
        </authorList>
    </citation>
    <scope>NUCLEOTIDE SEQUENCE [LARGE SCALE GENOMIC DNA]</scope>
    <source>
        <strain evidence="2">CCUG 49452</strain>
    </source>
</reference>
<dbReference type="EMBL" id="JBHSHJ010000001">
    <property type="protein sequence ID" value="MFC4787458.1"/>
    <property type="molecule type" value="Genomic_DNA"/>
</dbReference>
<dbReference type="PANTHER" id="PTHR39431">
    <property type="entry name" value="FRPA/C-RELATED PROTEIN"/>
    <property type="match status" value="1"/>
</dbReference>
<organism evidence="1 2">
    <name type="scientific">Giesbergeria sinuosa</name>
    <dbReference type="NCBI Taxonomy" id="80883"/>
    <lineage>
        <taxon>Bacteria</taxon>
        <taxon>Pseudomonadati</taxon>
        <taxon>Pseudomonadota</taxon>
        <taxon>Betaproteobacteria</taxon>
        <taxon>Burkholderiales</taxon>
        <taxon>Comamonadaceae</taxon>
        <taxon>Giesbergeria</taxon>
    </lineage>
</organism>
<evidence type="ECO:0008006" key="3">
    <source>
        <dbReference type="Google" id="ProtNLM"/>
    </source>
</evidence>
<keyword evidence="2" id="KW-1185">Reference proteome</keyword>
<name>A0ABV9Q8U9_9BURK</name>
<dbReference type="PANTHER" id="PTHR39431:SF1">
    <property type="entry name" value="FRPA_C-RELATED PROTEIN"/>
    <property type="match status" value="1"/>
</dbReference>
<dbReference type="Gene3D" id="3.80.10.10">
    <property type="entry name" value="Ribonuclease Inhibitor"/>
    <property type="match status" value="1"/>
</dbReference>
<sequence length="559" mass="56141">STAFIKALGTGAIASLGTAQIVGLSSAQLAAWSSSDQIRALETQDVAQLTTGQVKALSTAQISALSTGQLAALSSVVVPVLSTAAVVALDTASIAALTTAQVKVLTTAQIRAISDQQLAALQTEDVATLSSAQIAALSTASLSGLTTDQVVALTPANTVGLSTAQLRALSSTQIAAFQTADFAVLGTAQLAGLGATQGPGLNASLLGTLDATEIGKLATAFVQNLNTTVISAFTSTQVAALTTTQIKNLTVAQHAALNSSHLGSLQTAAFTSMASPLVLDLNGDGVRTVAVAGGVSFALGADGLLRQTGWVSPEDGLLVRDLNGDGIINNGRELFGTATELNAGVTAIDGFAALSDLDSNGDGRITAQDAAFSELAVWKDADGNGQTGTGELVSLTQAGVAALHLDAKASAETDNGNLLGLVSSYETTDGQQRDLVDVWFRQGAVVDDSLRTAVSSLTESLGGYLENGTAMTATAGLDFVPQQGLTLAPALAVGDEALPATEANLLTPLSDYYRRSVAAVAPSLEVGASLPGLGASGTTIQQTLPASLAIVPTEILQGK</sequence>
<gene>
    <name evidence="1" type="ORF">ACFO6X_00390</name>
</gene>
<accession>A0ABV9Q8U9</accession>
<evidence type="ECO:0000313" key="2">
    <source>
        <dbReference type="Proteomes" id="UP001596001"/>
    </source>
</evidence>
<evidence type="ECO:0000313" key="1">
    <source>
        <dbReference type="EMBL" id="MFC4787458.1"/>
    </source>
</evidence>
<dbReference type="InterPro" id="IPR032675">
    <property type="entry name" value="LRR_dom_sf"/>
</dbReference>
<dbReference type="InterPro" id="IPR045395">
    <property type="entry name" value="ALTTAQ_rpt"/>
</dbReference>
<protein>
    <recommendedName>
        <fullName evidence="3">Heme utilization protein</fullName>
    </recommendedName>
</protein>